<dbReference type="Gene3D" id="4.10.280.10">
    <property type="entry name" value="Helix-loop-helix DNA-binding domain"/>
    <property type="match status" value="1"/>
</dbReference>
<feature type="domain" description="BHLH" evidence="6">
    <location>
        <begin position="188"/>
        <end position="238"/>
    </location>
</feature>
<dbReference type="GO" id="GO:0046983">
    <property type="term" value="F:protein dimerization activity"/>
    <property type="evidence" value="ECO:0007669"/>
    <property type="project" value="InterPro"/>
</dbReference>
<evidence type="ECO:0000256" key="3">
    <source>
        <dbReference type="ARBA" id="ARBA00023163"/>
    </source>
</evidence>
<feature type="compositionally biased region" description="Polar residues" evidence="5">
    <location>
        <begin position="158"/>
        <end position="172"/>
    </location>
</feature>
<comment type="subcellular location">
    <subcellularLocation>
        <location evidence="1">Nucleus</location>
    </subcellularLocation>
</comment>
<dbReference type="AlphaFoldDB" id="A0AAV0ZQP6"/>
<dbReference type="PANTHER" id="PTHR12565:SF444">
    <property type="entry name" value="TRANSCRIPTION FACTOR BHLH62-RELATED"/>
    <property type="match status" value="1"/>
</dbReference>
<evidence type="ECO:0000259" key="6">
    <source>
        <dbReference type="PROSITE" id="PS50888"/>
    </source>
</evidence>
<dbReference type="SUPFAM" id="SSF47459">
    <property type="entry name" value="HLH, helix-loop-helix DNA-binding domain"/>
    <property type="match status" value="1"/>
</dbReference>
<evidence type="ECO:0000256" key="2">
    <source>
        <dbReference type="ARBA" id="ARBA00023015"/>
    </source>
</evidence>
<dbReference type="Proteomes" id="UP001157006">
    <property type="component" value="Chromosome 2"/>
</dbReference>
<dbReference type="InterPro" id="IPR036638">
    <property type="entry name" value="HLH_DNA-bd_sf"/>
</dbReference>
<evidence type="ECO:0000313" key="7">
    <source>
        <dbReference type="EMBL" id="CAI8600337.1"/>
    </source>
</evidence>
<gene>
    <name evidence="7" type="ORF">VFH_II217840</name>
</gene>
<proteinExistence type="predicted"/>
<evidence type="ECO:0000256" key="1">
    <source>
        <dbReference type="ARBA" id="ARBA00004123"/>
    </source>
</evidence>
<accession>A0AAV0ZQP6</accession>
<keyword evidence="4" id="KW-0539">Nucleus</keyword>
<organism evidence="7 8">
    <name type="scientific">Vicia faba</name>
    <name type="common">Broad bean</name>
    <name type="synonym">Faba vulgaris</name>
    <dbReference type="NCBI Taxonomy" id="3906"/>
    <lineage>
        <taxon>Eukaryota</taxon>
        <taxon>Viridiplantae</taxon>
        <taxon>Streptophyta</taxon>
        <taxon>Embryophyta</taxon>
        <taxon>Tracheophyta</taxon>
        <taxon>Spermatophyta</taxon>
        <taxon>Magnoliopsida</taxon>
        <taxon>eudicotyledons</taxon>
        <taxon>Gunneridae</taxon>
        <taxon>Pentapetalae</taxon>
        <taxon>rosids</taxon>
        <taxon>fabids</taxon>
        <taxon>Fabales</taxon>
        <taxon>Fabaceae</taxon>
        <taxon>Papilionoideae</taxon>
        <taxon>50 kb inversion clade</taxon>
        <taxon>NPAAA clade</taxon>
        <taxon>Hologalegina</taxon>
        <taxon>IRL clade</taxon>
        <taxon>Fabeae</taxon>
        <taxon>Vicia</taxon>
    </lineage>
</organism>
<name>A0AAV0ZQP6_VICFA</name>
<reference evidence="7 8" key="1">
    <citation type="submission" date="2023-01" db="EMBL/GenBank/DDBJ databases">
        <authorList>
            <person name="Kreplak J."/>
        </authorList>
    </citation>
    <scope>NUCLEOTIDE SEQUENCE [LARGE SCALE GENOMIC DNA]</scope>
</reference>
<dbReference type="EMBL" id="OX451737">
    <property type="protein sequence ID" value="CAI8600337.1"/>
    <property type="molecule type" value="Genomic_DNA"/>
</dbReference>
<keyword evidence="2" id="KW-0805">Transcription regulation</keyword>
<dbReference type="SMART" id="SM00353">
    <property type="entry name" value="HLH"/>
    <property type="match status" value="1"/>
</dbReference>
<evidence type="ECO:0000313" key="8">
    <source>
        <dbReference type="Proteomes" id="UP001157006"/>
    </source>
</evidence>
<feature type="region of interest" description="Disordered" evidence="5">
    <location>
        <begin position="135"/>
        <end position="175"/>
    </location>
</feature>
<dbReference type="InterPro" id="IPR011598">
    <property type="entry name" value="bHLH_dom"/>
</dbReference>
<sequence length="389" mass="43983">MLHCLNASGNLPTESCSSDITVLERQTERMKWQQQQQQQHHQGYFKSPMFCSSVQQVQNSQDLVALQIPSAISRTFSSPPVLVDAKFIDSTIEKENCSKKRKYEKAHHNHKLKVVDEFENKEKRIKLGAEDGESKITGYHSTKKNTNSNKNNKENSTAAEGTSNSKGNSKASENQKLDYIHVRARRGQATDSHSLAERVRREKISERMKYLQDLVPGCNKITGKAGMLDEIINYVQSLQRQVEFLSMKLATVNPRLDFNIEDLFEKEVFPTCDSNATFQAMGISSELNNTNPYLQFNSPHQFVSYAGLEAGMNPIDMGLKRSISAPVSIPETFIDSSSFPQILPSTTWEGDFQNLYNMNFDQARATSFPPQTQFFTGLVEASNLKIEMQ</sequence>
<protein>
    <recommendedName>
        <fullName evidence="6">BHLH domain-containing protein</fullName>
    </recommendedName>
</protein>
<dbReference type="FunFam" id="4.10.280.10:FF:000002">
    <property type="entry name" value="Basic helix-loop-helix transcription factor"/>
    <property type="match status" value="1"/>
</dbReference>
<dbReference type="Pfam" id="PF00010">
    <property type="entry name" value="HLH"/>
    <property type="match status" value="1"/>
</dbReference>
<dbReference type="GO" id="GO:0005634">
    <property type="term" value="C:nucleus"/>
    <property type="evidence" value="ECO:0007669"/>
    <property type="project" value="UniProtKB-SubCell"/>
</dbReference>
<dbReference type="GO" id="GO:0003700">
    <property type="term" value="F:DNA-binding transcription factor activity"/>
    <property type="evidence" value="ECO:0007669"/>
    <property type="project" value="TreeGrafter"/>
</dbReference>
<evidence type="ECO:0000256" key="4">
    <source>
        <dbReference type="ARBA" id="ARBA00023242"/>
    </source>
</evidence>
<keyword evidence="3" id="KW-0804">Transcription</keyword>
<keyword evidence="8" id="KW-1185">Reference proteome</keyword>
<dbReference type="InterPro" id="IPR024097">
    <property type="entry name" value="bHLH_ZIP_TF"/>
</dbReference>
<feature type="compositionally biased region" description="Low complexity" evidence="5">
    <location>
        <begin position="144"/>
        <end position="157"/>
    </location>
</feature>
<dbReference type="PROSITE" id="PS50888">
    <property type="entry name" value="BHLH"/>
    <property type="match status" value="1"/>
</dbReference>
<dbReference type="CDD" id="cd18919">
    <property type="entry name" value="bHLH_AtBPE_like"/>
    <property type="match status" value="1"/>
</dbReference>
<evidence type="ECO:0000256" key="5">
    <source>
        <dbReference type="SAM" id="MobiDB-lite"/>
    </source>
</evidence>
<dbReference type="PANTHER" id="PTHR12565">
    <property type="entry name" value="STEROL REGULATORY ELEMENT-BINDING PROTEIN"/>
    <property type="match status" value="1"/>
</dbReference>